<evidence type="ECO:0008006" key="3">
    <source>
        <dbReference type="Google" id="ProtNLM"/>
    </source>
</evidence>
<evidence type="ECO:0000313" key="2">
    <source>
        <dbReference type="Proteomes" id="UP000761534"/>
    </source>
</evidence>
<sequence length="219" mass="25495">MNETRVPNQRILAEYNVCKDCITAVITPEHEVVKYLEDSGSAHRRVIWQMGSNLIEKVYKLDFKLERLLLANEINAYSELFDLQGTLLPFFYFATSNCPDYTIPVEENLTGVVVENVEDHSRFVTLARWKKTTPKRLSQHKNQRVFQNAVKGLTQIHDRGVVHGAVSEENILVDLYTHGVVFKNFENSMFRRVMKRSAFERLKLREKDRLRQLLIPTAV</sequence>
<accession>A0A642VAN2</accession>
<name>A0A642VAN2_9ASCO</name>
<comment type="caution">
    <text evidence="1">The sequence shown here is derived from an EMBL/GenBank/DDBJ whole genome shotgun (WGS) entry which is preliminary data.</text>
</comment>
<gene>
    <name evidence="1" type="ORF">TRICI_000675</name>
</gene>
<dbReference type="VEuPathDB" id="FungiDB:TRICI_000675"/>
<reference evidence="1" key="1">
    <citation type="journal article" date="2019" name="G3 (Bethesda)">
        <title>Genome Assemblies of Two Rare Opportunistic Yeast Pathogens: Diutina rugosa (syn. Candida rugosa) and Trichomonascus ciferrii (syn. Candida ciferrii).</title>
        <authorList>
            <person name="Mixao V."/>
            <person name="Saus E."/>
            <person name="Hansen A.P."/>
            <person name="Lass-Florl C."/>
            <person name="Gabaldon T."/>
        </authorList>
    </citation>
    <scope>NUCLEOTIDE SEQUENCE</scope>
    <source>
        <strain evidence="1">CBS 4856</strain>
    </source>
</reference>
<evidence type="ECO:0000313" key="1">
    <source>
        <dbReference type="EMBL" id="KAA8917172.1"/>
    </source>
</evidence>
<protein>
    <recommendedName>
        <fullName evidence="3">Protein kinase domain-containing protein</fullName>
    </recommendedName>
</protein>
<dbReference type="Gene3D" id="1.10.510.10">
    <property type="entry name" value="Transferase(Phosphotransferase) domain 1"/>
    <property type="match status" value="1"/>
</dbReference>
<proteinExistence type="predicted"/>
<dbReference type="AlphaFoldDB" id="A0A642VAN2"/>
<organism evidence="1 2">
    <name type="scientific">Trichomonascus ciferrii</name>
    <dbReference type="NCBI Taxonomy" id="44093"/>
    <lineage>
        <taxon>Eukaryota</taxon>
        <taxon>Fungi</taxon>
        <taxon>Dikarya</taxon>
        <taxon>Ascomycota</taxon>
        <taxon>Saccharomycotina</taxon>
        <taxon>Dipodascomycetes</taxon>
        <taxon>Dipodascales</taxon>
        <taxon>Trichomonascaceae</taxon>
        <taxon>Trichomonascus</taxon>
        <taxon>Trichomonascus ciferrii complex</taxon>
    </lineage>
</organism>
<keyword evidence="2" id="KW-1185">Reference proteome</keyword>
<dbReference type="EMBL" id="SWFS01000058">
    <property type="protein sequence ID" value="KAA8917172.1"/>
    <property type="molecule type" value="Genomic_DNA"/>
</dbReference>
<dbReference type="OrthoDB" id="4062651at2759"/>
<dbReference type="InterPro" id="IPR011009">
    <property type="entry name" value="Kinase-like_dom_sf"/>
</dbReference>
<dbReference type="SUPFAM" id="SSF56112">
    <property type="entry name" value="Protein kinase-like (PK-like)"/>
    <property type="match status" value="1"/>
</dbReference>
<dbReference type="Proteomes" id="UP000761534">
    <property type="component" value="Unassembled WGS sequence"/>
</dbReference>